<dbReference type="SMART" id="SM00082">
    <property type="entry name" value="LRRCT"/>
    <property type="match status" value="1"/>
</dbReference>
<reference evidence="9 10" key="1">
    <citation type="submission" date="2018-04" db="EMBL/GenBank/DDBJ databases">
        <title>The genome of golden apple snail Pomacea canaliculata provides insight into stress tolerance and invasive adaptation.</title>
        <authorList>
            <person name="Liu C."/>
            <person name="Liu B."/>
            <person name="Ren Y."/>
            <person name="Zhang Y."/>
            <person name="Wang H."/>
            <person name="Li S."/>
            <person name="Jiang F."/>
            <person name="Yin L."/>
            <person name="Zhang G."/>
            <person name="Qian W."/>
            <person name="Fan W."/>
        </authorList>
    </citation>
    <scope>NUCLEOTIDE SEQUENCE [LARGE SCALE GENOMIC DNA]</scope>
    <source>
        <strain evidence="9">SZHN2017</strain>
        <tissue evidence="9">Muscle</tissue>
    </source>
</reference>
<dbReference type="SMART" id="SM00013">
    <property type="entry name" value="LRRNT"/>
    <property type="match status" value="1"/>
</dbReference>
<dbReference type="PANTHER" id="PTHR45842">
    <property type="entry name" value="SYNAPTIC ADHESION-LIKE MOLECULE SALM"/>
    <property type="match status" value="1"/>
</dbReference>
<feature type="region of interest" description="Disordered" evidence="6">
    <location>
        <begin position="364"/>
        <end position="429"/>
    </location>
</feature>
<proteinExistence type="predicted"/>
<dbReference type="InterPro" id="IPR036179">
    <property type="entry name" value="Ig-like_dom_sf"/>
</dbReference>
<dbReference type="InterPro" id="IPR013783">
    <property type="entry name" value="Ig-like_fold"/>
</dbReference>
<dbReference type="OrthoDB" id="1394818at2759"/>
<dbReference type="PROSITE" id="PS50835">
    <property type="entry name" value="IG_LIKE"/>
    <property type="match status" value="1"/>
</dbReference>
<keyword evidence="5" id="KW-0325">Glycoprotein</keyword>
<evidence type="ECO:0000256" key="3">
    <source>
        <dbReference type="ARBA" id="ARBA00022737"/>
    </source>
</evidence>
<dbReference type="EMBL" id="PZQS01000005">
    <property type="protein sequence ID" value="PVD31005.1"/>
    <property type="molecule type" value="Genomic_DNA"/>
</dbReference>
<dbReference type="InterPro" id="IPR003598">
    <property type="entry name" value="Ig_sub2"/>
</dbReference>
<dbReference type="SUPFAM" id="SSF48726">
    <property type="entry name" value="Immunoglobulin"/>
    <property type="match status" value="1"/>
</dbReference>
<dbReference type="PANTHER" id="PTHR45842:SF12">
    <property type="entry name" value="KEKKON 5, ISOFORM A"/>
    <property type="match status" value="1"/>
</dbReference>
<evidence type="ECO:0000256" key="5">
    <source>
        <dbReference type="ARBA" id="ARBA00023180"/>
    </source>
</evidence>
<organism evidence="9 10">
    <name type="scientific">Pomacea canaliculata</name>
    <name type="common">Golden apple snail</name>
    <dbReference type="NCBI Taxonomy" id="400727"/>
    <lineage>
        <taxon>Eukaryota</taxon>
        <taxon>Metazoa</taxon>
        <taxon>Spiralia</taxon>
        <taxon>Lophotrochozoa</taxon>
        <taxon>Mollusca</taxon>
        <taxon>Gastropoda</taxon>
        <taxon>Caenogastropoda</taxon>
        <taxon>Architaenioglossa</taxon>
        <taxon>Ampullarioidea</taxon>
        <taxon>Ampullariidae</taxon>
        <taxon>Pomacea</taxon>
    </lineage>
</organism>
<evidence type="ECO:0000313" key="9">
    <source>
        <dbReference type="EMBL" id="PVD31005.1"/>
    </source>
</evidence>
<protein>
    <recommendedName>
        <fullName evidence="8">Ig-like domain-containing protein</fullName>
    </recommendedName>
</protein>
<dbReference type="SUPFAM" id="SSF52058">
    <property type="entry name" value="L domain-like"/>
    <property type="match status" value="1"/>
</dbReference>
<keyword evidence="2" id="KW-0732">Signal</keyword>
<keyword evidence="1" id="KW-0433">Leucine-rich repeat</keyword>
<keyword evidence="3" id="KW-0677">Repeat</keyword>
<dbReference type="InterPro" id="IPR050467">
    <property type="entry name" value="LRFN"/>
</dbReference>
<evidence type="ECO:0000256" key="4">
    <source>
        <dbReference type="ARBA" id="ARBA00023157"/>
    </source>
</evidence>
<dbReference type="Proteomes" id="UP000245119">
    <property type="component" value="Linkage Group LG5"/>
</dbReference>
<keyword evidence="10" id="KW-1185">Reference proteome</keyword>
<keyword evidence="7" id="KW-0472">Membrane</keyword>
<feature type="domain" description="Ig-like" evidence="8">
    <location>
        <begin position="291"/>
        <end position="379"/>
    </location>
</feature>
<keyword evidence="7" id="KW-0812">Transmembrane</keyword>
<feature type="transmembrane region" description="Helical" evidence="7">
    <location>
        <begin position="440"/>
        <end position="463"/>
    </location>
</feature>
<dbReference type="Gene3D" id="3.80.10.10">
    <property type="entry name" value="Ribonuclease Inhibitor"/>
    <property type="match status" value="2"/>
</dbReference>
<dbReference type="InterPro" id="IPR000372">
    <property type="entry name" value="LRRNT"/>
</dbReference>
<evidence type="ECO:0000313" key="10">
    <source>
        <dbReference type="Proteomes" id="UP000245119"/>
    </source>
</evidence>
<comment type="caution">
    <text evidence="9">The sequence shown here is derived from an EMBL/GenBank/DDBJ whole genome shotgun (WGS) entry which is preliminary data.</text>
</comment>
<evidence type="ECO:0000256" key="6">
    <source>
        <dbReference type="SAM" id="MobiDB-lite"/>
    </source>
</evidence>
<dbReference type="InterPro" id="IPR007110">
    <property type="entry name" value="Ig-like_dom"/>
</dbReference>
<gene>
    <name evidence="9" type="ORF">C0Q70_10281</name>
</gene>
<dbReference type="CDD" id="cd00096">
    <property type="entry name" value="Ig"/>
    <property type="match status" value="1"/>
</dbReference>
<dbReference type="Pfam" id="PF13855">
    <property type="entry name" value="LRR_8"/>
    <property type="match status" value="1"/>
</dbReference>
<dbReference type="InterPro" id="IPR001611">
    <property type="entry name" value="Leu-rich_rpt"/>
</dbReference>
<dbReference type="AlphaFoldDB" id="A0A2T7PC64"/>
<evidence type="ECO:0000259" key="8">
    <source>
        <dbReference type="PROSITE" id="PS50835"/>
    </source>
</evidence>
<evidence type="ECO:0000256" key="7">
    <source>
        <dbReference type="SAM" id="Phobius"/>
    </source>
</evidence>
<name>A0A2T7PC64_POMCA</name>
<dbReference type="InterPro" id="IPR000483">
    <property type="entry name" value="Cys-rich_flank_reg_C"/>
</dbReference>
<dbReference type="Pfam" id="PF13927">
    <property type="entry name" value="Ig_3"/>
    <property type="match status" value="1"/>
</dbReference>
<dbReference type="InterPro" id="IPR032675">
    <property type="entry name" value="LRR_dom_sf"/>
</dbReference>
<dbReference type="STRING" id="400727.A0A2T7PC64"/>
<sequence length="567" mass="63768">MGFRTKVRAVECGVDSHLDGDHHRQQNHGQRRSPPGVVAHGNTVIMCGLTFPCPRDCFCEPHSKNVHCTNKGLTSIPEGIPGDTIELVLNLNTFHNPDLTRRNFTGLMKLQKLYMSKCGIETIALDTFTDLADLMWLDISSNKISFIADYTFRGLNLKHLFLNDNKNIQLSSRAFAEMTTQGLYMHECSMSRLSVEVLAPLNGSLRTLWLDSNQFDTFSEQWQQVFSQLGHLRLGKNPFHCNCELGWLHKFFTKHTSVFSGADRPSCASPALVRNKHFSNLTAEDFRCELPAFRNVDAHFDTEVGKLTCQARGDPTPTLYWIRPDGTTETYYPPHGEESEENEGVMYMTNVRLTDSARYKCVASNPAPTTTPTDNKFVIVADPPTSPPSGRQYRDEEDPGSSAHDWGVNKPEMKLGGTNGQDDDTPKAKSDDLRFTIVDIVGAVVGTFLLTVLISVLVAQLYWRRRERLRQETTTPYPMPSHPWHPPVCTLWARMARTGCACSIIMDTRNVRPEVVYLSSTRRLDPLHFLHLLLSYIVSPDDKLTSVVASLLALDRKCEAAGEMKTD</sequence>
<evidence type="ECO:0000256" key="1">
    <source>
        <dbReference type="ARBA" id="ARBA00022614"/>
    </source>
</evidence>
<dbReference type="SMART" id="SM00408">
    <property type="entry name" value="IGc2"/>
    <property type="match status" value="1"/>
</dbReference>
<keyword evidence="4" id="KW-1015">Disulfide bond</keyword>
<keyword evidence="7" id="KW-1133">Transmembrane helix</keyword>
<accession>A0A2T7PC64</accession>
<evidence type="ECO:0000256" key="2">
    <source>
        <dbReference type="ARBA" id="ARBA00022729"/>
    </source>
</evidence>
<dbReference type="Gene3D" id="2.60.40.10">
    <property type="entry name" value="Immunoglobulins"/>
    <property type="match status" value="1"/>
</dbReference>